<sequence>MAGNTADDARSFQEVDTVTLAEEAAVSVAMNVAKEVERLTALSSCLPQLLNVRMRIWTNK</sequence>
<organism evidence="1 2">
    <name type="scientific">Planoprotostelium fungivorum</name>
    <dbReference type="NCBI Taxonomy" id="1890364"/>
    <lineage>
        <taxon>Eukaryota</taxon>
        <taxon>Amoebozoa</taxon>
        <taxon>Evosea</taxon>
        <taxon>Variosea</taxon>
        <taxon>Cavosteliida</taxon>
        <taxon>Cavosteliaceae</taxon>
        <taxon>Planoprotostelium</taxon>
    </lineage>
</organism>
<dbReference type="Proteomes" id="UP000241769">
    <property type="component" value="Unassembled WGS sequence"/>
</dbReference>
<evidence type="ECO:0000313" key="1">
    <source>
        <dbReference type="EMBL" id="PRP73648.1"/>
    </source>
</evidence>
<reference evidence="1 2" key="1">
    <citation type="journal article" date="2018" name="Genome Biol. Evol.">
        <title>Multiple Roots of Fruiting Body Formation in Amoebozoa.</title>
        <authorList>
            <person name="Hillmann F."/>
            <person name="Forbes G."/>
            <person name="Novohradska S."/>
            <person name="Ferling I."/>
            <person name="Riege K."/>
            <person name="Groth M."/>
            <person name="Westermann M."/>
            <person name="Marz M."/>
            <person name="Spaller T."/>
            <person name="Winckler T."/>
            <person name="Schaap P."/>
            <person name="Glockner G."/>
        </authorList>
    </citation>
    <scope>NUCLEOTIDE SEQUENCE [LARGE SCALE GENOMIC DNA]</scope>
    <source>
        <strain evidence="1 2">Jena</strain>
    </source>
</reference>
<name>A0A2P6MPK1_9EUKA</name>
<accession>A0A2P6MPK1</accession>
<gene>
    <name evidence="1" type="ORF">PROFUN_16233</name>
</gene>
<keyword evidence="2" id="KW-1185">Reference proteome</keyword>
<comment type="caution">
    <text evidence="1">The sequence shown here is derived from an EMBL/GenBank/DDBJ whole genome shotgun (WGS) entry which is preliminary data.</text>
</comment>
<dbReference type="AlphaFoldDB" id="A0A2P6MPK1"/>
<evidence type="ECO:0000313" key="2">
    <source>
        <dbReference type="Proteomes" id="UP000241769"/>
    </source>
</evidence>
<dbReference type="InParanoid" id="A0A2P6MPK1"/>
<dbReference type="EMBL" id="MDYQ01000585">
    <property type="protein sequence ID" value="PRP73648.1"/>
    <property type="molecule type" value="Genomic_DNA"/>
</dbReference>
<protein>
    <submittedName>
        <fullName evidence="1">Uncharacterized protein</fullName>
    </submittedName>
</protein>
<proteinExistence type="predicted"/>